<evidence type="ECO:0008006" key="5">
    <source>
        <dbReference type="Google" id="ProtNLM"/>
    </source>
</evidence>
<dbReference type="OrthoDB" id="343514at2"/>
<feature type="domain" description="FIST C-domain" evidence="2">
    <location>
        <begin position="225"/>
        <end position="361"/>
    </location>
</feature>
<dbReference type="SMART" id="SM01204">
    <property type="entry name" value="FIST_C"/>
    <property type="match status" value="1"/>
</dbReference>
<evidence type="ECO:0000259" key="1">
    <source>
        <dbReference type="SMART" id="SM00897"/>
    </source>
</evidence>
<keyword evidence="4" id="KW-1185">Reference proteome</keyword>
<comment type="caution">
    <text evidence="3">The sequence shown here is derived from an EMBL/GenBank/DDBJ whole genome shotgun (WGS) entry which is preliminary data.</text>
</comment>
<dbReference type="Pfam" id="PF08495">
    <property type="entry name" value="FIST"/>
    <property type="match status" value="1"/>
</dbReference>
<proteinExistence type="predicted"/>
<evidence type="ECO:0000259" key="2">
    <source>
        <dbReference type="SMART" id="SM01204"/>
    </source>
</evidence>
<name>A0A6N7Q0U8_9BACT</name>
<evidence type="ECO:0000313" key="4">
    <source>
        <dbReference type="Proteomes" id="UP000440224"/>
    </source>
</evidence>
<dbReference type="InterPro" id="IPR013702">
    <property type="entry name" value="FIST_domain_N"/>
</dbReference>
<dbReference type="AlphaFoldDB" id="A0A6N7Q0U8"/>
<feature type="domain" description="FIST" evidence="1">
    <location>
        <begin position="32"/>
        <end position="224"/>
    </location>
</feature>
<dbReference type="PANTHER" id="PTHR40252:SF2">
    <property type="entry name" value="BLR0328 PROTEIN"/>
    <property type="match status" value="1"/>
</dbReference>
<accession>A0A6N7Q0U8</accession>
<dbReference type="InterPro" id="IPR019494">
    <property type="entry name" value="FIST_C"/>
</dbReference>
<gene>
    <name evidence="3" type="ORF">GF068_22060</name>
</gene>
<protein>
    <recommendedName>
        <fullName evidence="5">Histidine kinase</fullName>
    </recommendedName>
</protein>
<evidence type="ECO:0000313" key="3">
    <source>
        <dbReference type="EMBL" id="MRG94581.1"/>
    </source>
</evidence>
<organism evidence="3 4">
    <name type="scientific">Polyangium spumosum</name>
    <dbReference type="NCBI Taxonomy" id="889282"/>
    <lineage>
        <taxon>Bacteria</taxon>
        <taxon>Pseudomonadati</taxon>
        <taxon>Myxococcota</taxon>
        <taxon>Polyangia</taxon>
        <taxon>Polyangiales</taxon>
        <taxon>Polyangiaceae</taxon>
        <taxon>Polyangium</taxon>
    </lineage>
</organism>
<dbReference type="SMART" id="SM00897">
    <property type="entry name" value="FIST"/>
    <property type="match status" value="1"/>
</dbReference>
<dbReference type="Proteomes" id="UP000440224">
    <property type="component" value="Unassembled WGS sequence"/>
</dbReference>
<dbReference type="EMBL" id="WJIE01000006">
    <property type="protein sequence ID" value="MRG94581.1"/>
    <property type="molecule type" value="Genomic_DNA"/>
</dbReference>
<dbReference type="PANTHER" id="PTHR40252">
    <property type="entry name" value="BLR0328 PROTEIN"/>
    <property type="match status" value="1"/>
</dbReference>
<sequence>MIEAKTISIQHDDAREAGALAWGELSDGLGRAPDFVLLFIAGHLDAHVVMEGFGRDLPARTRVVGCSTFAEIGEEGGLSRSVTAMGLCLGGGVEAEGFSVEDLAGREREAGRELGERARAFGPKLLVLLADGLVNTDRLIQGLQDILGATFPIVGGMAIDDGRFERAYEILDRRVLSGGAVALGFRGPVELVAGAKSGWVPIGATHICTRVENGNVVLEIDGRPALDLYLEYLGPRAGEMPSVSADFPIGIVDAQEAIALLRSVKGVDEARRALVFGGDIPEGARIRMTRATRDDVIRGANEVGAKLVASMPEPSLALFFDCGGRKMVLGPRYREELRETFARLEGVPKVGFYCAGEFSPVDGVTMHHDETFTMALLRG</sequence>
<reference evidence="3 4" key="1">
    <citation type="submission" date="2019-10" db="EMBL/GenBank/DDBJ databases">
        <title>A soil myxobacterium in the family Polyangiaceae.</title>
        <authorList>
            <person name="Li Y."/>
            <person name="Wang J."/>
        </authorList>
    </citation>
    <scope>NUCLEOTIDE SEQUENCE [LARGE SCALE GENOMIC DNA]</scope>
    <source>
        <strain evidence="3 4">DSM 14734</strain>
    </source>
</reference>
<dbReference type="RefSeq" id="WP_153821419.1">
    <property type="nucleotide sequence ID" value="NZ_WJIE01000006.1"/>
</dbReference>
<dbReference type="Pfam" id="PF10442">
    <property type="entry name" value="FIST_C"/>
    <property type="match status" value="1"/>
</dbReference>